<evidence type="ECO:0000256" key="3">
    <source>
        <dbReference type="PROSITE-ProRule" id="PRU01191"/>
    </source>
</evidence>
<dbReference type="InterPro" id="IPR005202">
    <property type="entry name" value="TF_GRAS"/>
</dbReference>
<dbReference type="PANTHER" id="PTHR31636">
    <property type="entry name" value="OSJNBA0084A10.13 PROTEIN-RELATED"/>
    <property type="match status" value="1"/>
</dbReference>
<comment type="caution">
    <text evidence="5">The sequence shown here is derived from an EMBL/GenBank/DDBJ whole genome shotgun (WGS) entry which is preliminary data.</text>
</comment>
<proteinExistence type="inferred from homology"/>
<evidence type="ECO:0008006" key="7">
    <source>
        <dbReference type="Google" id="ProtNLM"/>
    </source>
</evidence>
<keyword evidence="2" id="KW-0804">Transcription</keyword>
<name>A0A8T0U8L3_PANVG</name>
<dbReference type="Pfam" id="PF03514">
    <property type="entry name" value="GRAS"/>
    <property type="match status" value="1"/>
</dbReference>
<comment type="similarity">
    <text evidence="3">Belongs to the GRAS family.</text>
</comment>
<dbReference type="EMBL" id="CM029042">
    <property type="protein sequence ID" value="KAG2621032.1"/>
    <property type="molecule type" value="Genomic_DNA"/>
</dbReference>
<feature type="region of interest" description="Disordered" evidence="4">
    <location>
        <begin position="425"/>
        <end position="479"/>
    </location>
</feature>
<dbReference type="Proteomes" id="UP000823388">
    <property type="component" value="Chromosome 3N"/>
</dbReference>
<dbReference type="AlphaFoldDB" id="A0A8T0U8L3"/>
<accession>A0A8T0U8L3</accession>
<comment type="caution">
    <text evidence="3">Lacks conserved residue(s) required for the propagation of feature annotation.</text>
</comment>
<feature type="compositionally biased region" description="Basic residues" evidence="4">
    <location>
        <begin position="428"/>
        <end position="438"/>
    </location>
</feature>
<gene>
    <name evidence="5" type="ORF">PVAP13_3NG203200</name>
</gene>
<dbReference type="PROSITE" id="PS50985">
    <property type="entry name" value="GRAS"/>
    <property type="match status" value="1"/>
</dbReference>
<evidence type="ECO:0000256" key="2">
    <source>
        <dbReference type="ARBA" id="ARBA00023163"/>
    </source>
</evidence>
<keyword evidence="6" id="KW-1185">Reference proteome</keyword>
<organism evidence="5 6">
    <name type="scientific">Panicum virgatum</name>
    <name type="common">Blackwell switchgrass</name>
    <dbReference type="NCBI Taxonomy" id="38727"/>
    <lineage>
        <taxon>Eukaryota</taxon>
        <taxon>Viridiplantae</taxon>
        <taxon>Streptophyta</taxon>
        <taxon>Embryophyta</taxon>
        <taxon>Tracheophyta</taxon>
        <taxon>Spermatophyta</taxon>
        <taxon>Magnoliopsida</taxon>
        <taxon>Liliopsida</taxon>
        <taxon>Poales</taxon>
        <taxon>Poaceae</taxon>
        <taxon>PACMAD clade</taxon>
        <taxon>Panicoideae</taxon>
        <taxon>Panicodae</taxon>
        <taxon>Paniceae</taxon>
        <taxon>Panicinae</taxon>
        <taxon>Panicum</taxon>
        <taxon>Panicum sect. Hiantes</taxon>
    </lineage>
</organism>
<keyword evidence="1" id="KW-0805">Transcription regulation</keyword>
<evidence type="ECO:0000313" key="6">
    <source>
        <dbReference type="Proteomes" id="UP000823388"/>
    </source>
</evidence>
<protein>
    <recommendedName>
        <fullName evidence="7">Scarecrow-like protein 9</fullName>
    </recommendedName>
</protein>
<evidence type="ECO:0000313" key="5">
    <source>
        <dbReference type="EMBL" id="KAG2621032.1"/>
    </source>
</evidence>
<feature type="region of interest" description="VHIID" evidence="3">
    <location>
        <begin position="310"/>
        <end position="375"/>
    </location>
</feature>
<feature type="short sequence motif" description="VHIID" evidence="3">
    <location>
        <begin position="341"/>
        <end position="345"/>
    </location>
</feature>
<feature type="region of interest" description="Disordered" evidence="4">
    <location>
        <begin position="199"/>
        <end position="231"/>
    </location>
</feature>
<evidence type="ECO:0000256" key="1">
    <source>
        <dbReference type="ARBA" id="ARBA00023015"/>
    </source>
</evidence>
<sequence>MTSCTSTTPQIDTLGLRCVFLFSRQHYHRHRLLCFGSATTNTTGSDTFMLAPAYGDVNTTWPYNPEELSQLLLSSSSSAGLQQRQSSCCFHLQDGAEEGRVPAAAVGVGGRVISMDIMLNLAFLKGMEEASKFLPATNNDGRGSKKKNWYSWDWEDDALEAEAADVISAAKLTAPEPEGTTGEVAQGVILKGYEVAMQKKHGPSSVPGGGAEAEEEKSKSSQRRQRRSSSNEAVDLRTLLIHCAEAVSAGNHLNATELLRQINQRSSPTGDASQRLAQCFAEGLELRLAGSGVANSKPPQRTCVEVLKAYLLSMQVCCFGMVAFKFSYMAITKAVAGRKKVHIVDYGVHLGFRWLLLLGAWAASEGGPPEVRITGIDFPQPGFHPAARIKETGCRLSDFARKRAWRPVQVPRHRCHQVGDGFCGGPQHRTRGGARRQWHVPFWEADGRGRRRRHREPQPQGHGPRKHPEDAARCVRPLR</sequence>
<reference evidence="5" key="1">
    <citation type="submission" date="2020-05" db="EMBL/GenBank/DDBJ databases">
        <title>WGS assembly of Panicum virgatum.</title>
        <authorList>
            <person name="Lovell J.T."/>
            <person name="Jenkins J."/>
            <person name="Shu S."/>
            <person name="Juenger T.E."/>
            <person name="Schmutz J."/>
        </authorList>
    </citation>
    <scope>NUCLEOTIDE SEQUENCE</scope>
    <source>
        <strain evidence="5">AP13</strain>
    </source>
</reference>
<evidence type="ECO:0000256" key="4">
    <source>
        <dbReference type="SAM" id="MobiDB-lite"/>
    </source>
</evidence>